<evidence type="ECO:0000313" key="1">
    <source>
        <dbReference type="EMBL" id="MBP1042527.1"/>
    </source>
</evidence>
<dbReference type="AlphaFoldDB" id="A0A940PDE6"/>
<comment type="caution">
    <text evidence="1">The sequence shown here is derived from an EMBL/GenBank/DDBJ whole genome shotgun (WGS) entry which is preliminary data.</text>
</comment>
<reference evidence="1" key="1">
    <citation type="submission" date="2020-12" db="EMBL/GenBank/DDBJ databases">
        <title>Vagococcus allomyrinae sp. nov. and Enterococcus lavae sp. nov., isolated from the larvae of Allomyrina dichotoma.</title>
        <authorList>
            <person name="Lee S.D."/>
        </authorList>
    </citation>
    <scope>NUCLEOTIDE SEQUENCE</scope>
    <source>
        <strain evidence="1">BWB3-3</strain>
    </source>
</reference>
<name>A0A940PDE6_9ENTE</name>
<evidence type="ECO:0000313" key="2">
    <source>
        <dbReference type="Proteomes" id="UP000674938"/>
    </source>
</evidence>
<protein>
    <submittedName>
        <fullName evidence="1">Uncharacterized protein</fullName>
    </submittedName>
</protein>
<dbReference type="RefSeq" id="WP_209529790.1">
    <property type="nucleotide sequence ID" value="NZ_JAEEGA010000010.1"/>
</dbReference>
<organism evidence="1 2">
    <name type="scientific">Vagococcus allomyrinae</name>
    <dbReference type="NCBI Taxonomy" id="2794353"/>
    <lineage>
        <taxon>Bacteria</taxon>
        <taxon>Bacillati</taxon>
        <taxon>Bacillota</taxon>
        <taxon>Bacilli</taxon>
        <taxon>Lactobacillales</taxon>
        <taxon>Enterococcaceae</taxon>
        <taxon>Vagococcus</taxon>
    </lineage>
</organism>
<gene>
    <name evidence="1" type="ORF">I6N95_16025</name>
</gene>
<dbReference type="EMBL" id="JAEEGA010000010">
    <property type="protein sequence ID" value="MBP1042527.1"/>
    <property type="molecule type" value="Genomic_DNA"/>
</dbReference>
<accession>A0A940PDE6</accession>
<proteinExistence type="predicted"/>
<keyword evidence="2" id="KW-1185">Reference proteome</keyword>
<dbReference type="Proteomes" id="UP000674938">
    <property type="component" value="Unassembled WGS sequence"/>
</dbReference>
<sequence length="66" mass="7734">MNIRRLNGKMGQIKENAVVRLSEIRLRDYVVGADLTVGDQYMLRQYLIEKQLKKQFPKGRACFIGY</sequence>